<comment type="subcellular location">
    <subcellularLocation>
        <location evidence="1">Endoplasmic reticulum membrane</location>
        <topology evidence="1">Multi-pass membrane protein</topology>
    </subcellularLocation>
</comment>
<name>A0A8J2WWS6_9STRA</name>
<evidence type="ECO:0000256" key="7">
    <source>
        <dbReference type="ARBA" id="ARBA00022927"/>
    </source>
</evidence>
<evidence type="ECO:0000256" key="10">
    <source>
        <dbReference type="ARBA" id="ARBA00023136"/>
    </source>
</evidence>
<keyword evidence="8 12" id="KW-1133">Transmembrane helix</keyword>
<evidence type="ECO:0000256" key="8">
    <source>
        <dbReference type="ARBA" id="ARBA00022989"/>
    </source>
</evidence>
<dbReference type="OrthoDB" id="200187at2759"/>
<feature type="region of interest" description="Disordered" evidence="11">
    <location>
        <begin position="292"/>
        <end position="327"/>
    </location>
</feature>
<evidence type="ECO:0000256" key="11">
    <source>
        <dbReference type="SAM" id="MobiDB-lite"/>
    </source>
</evidence>
<feature type="compositionally biased region" description="Acidic residues" evidence="11">
    <location>
        <begin position="318"/>
        <end position="327"/>
    </location>
</feature>
<proteinExistence type="inferred from homology"/>
<dbReference type="AlphaFoldDB" id="A0A8J2WWS6"/>
<organism evidence="13 14">
    <name type="scientific">Pelagomonas calceolata</name>
    <dbReference type="NCBI Taxonomy" id="35677"/>
    <lineage>
        <taxon>Eukaryota</taxon>
        <taxon>Sar</taxon>
        <taxon>Stramenopiles</taxon>
        <taxon>Ochrophyta</taxon>
        <taxon>Pelagophyceae</taxon>
        <taxon>Pelagomonadales</taxon>
        <taxon>Pelagomonadaceae</taxon>
        <taxon>Pelagomonas</taxon>
    </lineage>
</organism>
<evidence type="ECO:0000256" key="9">
    <source>
        <dbReference type="ARBA" id="ARBA00023010"/>
    </source>
</evidence>
<keyword evidence="4" id="KW-0813">Transport</keyword>
<evidence type="ECO:0000256" key="1">
    <source>
        <dbReference type="ARBA" id="ARBA00004477"/>
    </source>
</evidence>
<comment type="caution">
    <text evidence="13">The sequence shown here is derived from an EMBL/GenBank/DDBJ whole genome shotgun (WGS) entry which is preliminary data.</text>
</comment>
<keyword evidence="9" id="KW-0811">Translocation</keyword>
<dbReference type="Proteomes" id="UP000789595">
    <property type="component" value="Unassembled WGS sequence"/>
</dbReference>
<gene>
    <name evidence="13" type="ORF">PECAL_2P20360</name>
</gene>
<keyword evidence="10 12" id="KW-0472">Membrane</keyword>
<keyword evidence="7" id="KW-0653">Protein transport</keyword>
<feature type="transmembrane region" description="Helical" evidence="12">
    <location>
        <begin position="134"/>
        <end position="153"/>
    </location>
</feature>
<evidence type="ECO:0000256" key="4">
    <source>
        <dbReference type="ARBA" id="ARBA00022448"/>
    </source>
</evidence>
<dbReference type="Pfam" id="PF03839">
    <property type="entry name" value="Sec62"/>
    <property type="match status" value="1"/>
</dbReference>
<dbReference type="InterPro" id="IPR004728">
    <property type="entry name" value="Sec62"/>
</dbReference>
<evidence type="ECO:0000313" key="13">
    <source>
        <dbReference type="EMBL" id="CAH0368935.1"/>
    </source>
</evidence>
<feature type="compositionally biased region" description="Basic and acidic residues" evidence="11">
    <location>
        <begin position="292"/>
        <end position="311"/>
    </location>
</feature>
<accession>A0A8J2WWS6</accession>
<keyword evidence="5 12" id="KW-0812">Transmembrane</keyword>
<protein>
    <recommendedName>
        <fullName evidence="3">Translocation protein SEC62</fullName>
    </recommendedName>
</protein>
<reference evidence="13" key="1">
    <citation type="submission" date="2021-11" db="EMBL/GenBank/DDBJ databases">
        <authorList>
            <consortium name="Genoscope - CEA"/>
            <person name="William W."/>
        </authorList>
    </citation>
    <scope>NUCLEOTIDE SEQUENCE</scope>
</reference>
<comment type="similarity">
    <text evidence="2">Belongs to the SEC62 family.</text>
</comment>
<feature type="transmembrane region" description="Helical" evidence="12">
    <location>
        <begin position="224"/>
        <end position="241"/>
    </location>
</feature>
<evidence type="ECO:0000256" key="2">
    <source>
        <dbReference type="ARBA" id="ARBA00010604"/>
    </source>
</evidence>
<dbReference type="GO" id="GO:0005789">
    <property type="term" value="C:endoplasmic reticulum membrane"/>
    <property type="evidence" value="ECO:0007669"/>
    <property type="project" value="UniProtKB-SubCell"/>
</dbReference>
<feature type="transmembrane region" description="Helical" evidence="12">
    <location>
        <begin position="159"/>
        <end position="181"/>
    </location>
</feature>
<keyword evidence="6" id="KW-0256">Endoplasmic reticulum</keyword>
<dbReference type="EMBL" id="CAKKNE010000002">
    <property type="protein sequence ID" value="CAH0368935.1"/>
    <property type="molecule type" value="Genomic_DNA"/>
</dbReference>
<sequence length="345" mass="40230">MPQADWDTDEGLEEIAKFCRNGFPVRSGIERLRNAHDTDRRVEYFRGEKLTIFLLGDLDDDDNGKKKKKQKGRPFTAKDTEEARNVVTSMMAAGYIHRATRVGKGQLEWEPKQTWEPRDYYVWDYEGSKGFSNFMTGLLIVGMLVCTCFPIWPHFLKVYLWYLSVTFLIFMSIFCTLRMLLFMNFWVLGYEFWILPNLFDESLTFAESFKPGYSFDPGAKGQRYYRAALFMGTVAFFAWAYNQPTDFDLFVEAQKEFIDDLYDGKLLTDFSQQSKDDIDLVKRPSWAELAAEEIKSRQEEEEAEKIQEMHRKNLQGEQDPDYDPDAEAEEADAMMEALLGDDGDE</sequence>
<dbReference type="GO" id="GO:0031204">
    <property type="term" value="P:post-translational protein targeting to membrane, translocation"/>
    <property type="evidence" value="ECO:0007669"/>
    <property type="project" value="TreeGrafter"/>
</dbReference>
<dbReference type="PANTHER" id="PTHR12443:SF9">
    <property type="entry name" value="TRANSLOCATION PROTEIN SEC62"/>
    <property type="match status" value="1"/>
</dbReference>
<dbReference type="PANTHER" id="PTHR12443">
    <property type="entry name" value="TRANSLOCATION PROTEIN SEC62"/>
    <property type="match status" value="1"/>
</dbReference>
<evidence type="ECO:0000256" key="5">
    <source>
        <dbReference type="ARBA" id="ARBA00022692"/>
    </source>
</evidence>
<evidence type="ECO:0000256" key="3">
    <source>
        <dbReference type="ARBA" id="ARBA00021257"/>
    </source>
</evidence>
<keyword evidence="14" id="KW-1185">Reference proteome</keyword>
<evidence type="ECO:0000256" key="12">
    <source>
        <dbReference type="SAM" id="Phobius"/>
    </source>
</evidence>
<evidence type="ECO:0000256" key="6">
    <source>
        <dbReference type="ARBA" id="ARBA00022824"/>
    </source>
</evidence>
<evidence type="ECO:0000313" key="14">
    <source>
        <dbReference type="Proteomes" id="UP000789595"/>
    </source>
</evidence>